<dbReference type="Pfam" id="PF00023">
    <property type="entry name" value="Ank"/>
    <property type="match status" value="2"/>
</dbReference>
<keyword evidence="4" id="KW-0808">Transferase</keyword>
<evidence type="ECO:0000256" key="1">
    <source>
        <dbReference type="ARBA" id="ARBA00022737"/>
    </source>
</evidence>
<evidence type="ECO:0000256" key="2">
    <source>
        <dbReference type="ARBA" id="ARBA00023043"/>
    </source>
</evidence>
<dbReference type="AlphaFoldDB" id="A0A0L7L917"/>
<proteinExistence type="predicted"/>
<dbReference type="STRING" id="104452.A0A0L7L917"/>
<accession>A0A0L7L917</accession>
<dbReference type="Gene3D" id="1.25.40.20">
    <property type="entry name" value="Ankyrin repeat-containing domain"/>
    <property type="match status" value="2"/>
</dbReference>
<dbReference type="SUPFAM" id="SSF48403">
    <property type="entry name" value="Ankyrin repeat"/>
    <property type="match status" value="1"/>
</dbReference>
<keyword evidence="4" id="KW-0401">Integrin</keyword>
<dbReference type="InterPro" id="IPR036770">
    <property type="entry name" value="Ankyrin_rpt-contain_sf"/>
</dbReference>
<dbReference type="InterPro" id="IPR002110">
    <property type="entry name" value="Ankyrin_rpt"/>
</dbReference>
<dbReference type="PANTHER" id="PTHR24171">
    <property type="entry name" value="ANKYRIN REPEAT DOMAIN-CONTAINING PROTEIN 39-RELATED"/>
    <property type="match status" value="1"/>
</dbReference>
<evidence type="ECO:0000256" key="3">
    <source>
        <dbReference type="PROSITE-ProRule" id="PRU00023"/>
    </source>
</evidence>
<dbReference type="GO" id="GO:0016301">
    <property type="term" value="F:kinase activity"/>
    <property type="evidence" value="ECO:0007669"/>
    <property type="project" value="UniProtKB-KW"/>
</dbReference>
<evidence type="ECO:0000313" key="4">
    <source>
        <dbReference type="EMBL" id="KOB71834.1"/>
    </source>
</evidence>
<keyword evidence="5" id="KW-1185">Reference proteome</keyword>
<dbReference type="GO" id="GO:0007229">
    <property type="term" value="P:integrin-mediated signaling pathway"/>
    <property type="evidence" value="ECO:0007669"/>
    <property type="project" value="UniProtKB-KW"/>
</dbReference>
<dbReference type="EMBL" id="JTDY01002235">
    <property type="protein sequence ID" value="KOB71834.1"/>
    <property type="molecule type" value="Genomic_DNA"/>
</dbReference>
<keyword evidence="1" id="KW-0677">Repeat</keyword>
<comment type="caution">
    <text evidence="4">The sequence shown here is derived from an EMBL/GenBank/DDBJ whole genome shotgun (WGS) entry which is preliminary data.</text>
</comment>
<evidence type="ECO:0000313" key="5">
    <source>
        <dbReference type="Proteomes" id="UP000037510"/>
    </source>
</evidence>
<keyword evidence="2 3" id="KW-0040">ANK repeat</keyword>
<dbReference type="Proteomes" id="UP000037510">
    <property type="component" value="Unassembled WGS sequence"/>
</dbReference>
<dbReference type="PROSITE" id="PS50297">
    <property type="entry name" value="ANK_REP_REGION"/>
    <property type="match status" value="1"/>
</dbReference>
<protein>
    <submittedName>
        <fullName evidence="4">Putative integrin-linked protein kinase</fullName>
    </submittedName>
</protein>
<organism evidence="4 5">
    <name type="scientific">Operophtera brumata</name>
    <name type="common">Winter moth</name>
    <name type="synonym">Phalaena brumata</name>
    <dbReference type="NCBI Taxonomy" id="104452"/>
    <lineage>
        <taxon>Eukaryota</taxon>
        <taxon>Metazoa</taxon>
        <taxon>Ecdysozoa</taxon>
        <taxon>Arthropoda</taxon>
        <taxon>Hexapoda</taxon>
        <taxon>Insecta</taxon>
        <taxon>Pterygota</taxon>
        <taxon>Neoptera</taxon>
        <taxon>Endopterygota</taxon>
        <taxon>Lepidoptera</taxon>
        <taxon>Glossata</taxon>
        <taxon>Ditrysia</taxon>
        <taxon>Geometroidea</taxon>
        <taxon>Geometridae</taxon>
        <taxon>Larentiinae</taxon>
        <taxon>Operophtera</taxon>
    </lineage>
</organism>
<feature type="repeat" description="ANK" evidence="3">
    <location>
        <begin position="73"/>
        <end position="105"/>
    </location>
</feature>
<name>A0A0L7L917_OPEBR</name>
<dbReference type="SMART" id="SM00248">
    <property type="entry name" value="ANK"/>
    <property type="match status" value="2"/>
</dbReference>
<gene>
    <name evidence="4" type="ORF">OBRU01_13179</name>
</gene>
<keyword evidence="4" id="KW-0418">Kinase</keyword>
<dbReference type="PROSITE" id="PS50088">
    <property type="entry name" value="ANK_REPEAT"/>
    <property type="match status" value="2"/>
</dbReference>
<feature type="repeat" description="ANK" evidence="3">
    <location>
        <begin position="33"/>
        <end position="60"/>
    </location>
</feature>
<sequence length="121" mass="13853">MEDIFQWCREGNALQVRVWLDDTEHDMNQGDDHGFSPLHWACKEGHLKIVEMLIKRGARLLQNRVDVNFTNEHGNSPLHYACFWNYGDIAHELVLAGALVSLANKDGDTPLDKTRGQLVQR</sequence>
<reference evidence="4 5" key="1">
    <citation type="journal article" date="2015" name="Genome Biol. Evol.">
        <title>The genome of winter moth (Operophtera brumata) provides a genomic perspective on sexual dimorphism and phenology.</title>
        <authorList>
            <person name="Derks M.F."/>
            <person name="Smit S."/>
            <person name="Salis L."/>
            <person name="Schijlen E."/>
            <person name="Bossers A."/>
            <person name="Mateman C."/>
            <person name="Pijl A.S."/>
            <person name="de Ridder D."/>
            <person name="Groenen M.A."/>
            <person name="Visser M.E."/>
            <person name="Megens H.J."/>
        </authorList>
    </citation>
    <scope>NUCLEOTIDE SEQUENCE [LARGE SCALE GENOMIC DNA]</scope>
    <source>
        <strain evidence="4">WM2013NL</strain>
        <tissue evidence="4">Head and thorax</tissue>
    </source>
</reference>